<feature type="compositionally biased region" description="Polar residues" evidence="1">
    <location>
        <begin position="254"/>
        <end position="263"/>
    </location>
</feature>
<feature type="compositionally biased region" description="Basic residues" evidence="1">
    <location>
        <begin position="237"/>
        <end position="248"/>
    </location>
</feature>
<name>A0AAW1DFA6_9HEMI</name>
<dbReference type="AlphaFoldDB" id="A0AAW1DFA6"/>
<organism evidence="3 4">
    <name type="scientific">Rhynocoris fuscipes</name>
    <dbReference type="NCBI Taxonomy" id="488301"/>
    <lineage>
        <taxon>Eukaryota</taxon>
        <taxon>Metazoa</taxon>
        <taxon>Ecdysozoa</taxon>
        <taxon>Arthropoda</taxon>
        <taxon>Hexapoda</taxon>
        <taxon>Insecta</taxon>
        <taxon>Pterygota</taxon>
        <taxon>Neoptera</taxon>
        <taxon>Paraneoptera</taxon>
        <taxon>Hemiptera</taxon>
        <taxon>Heteroptera</taxon>
        <taxon>Panheteroptera</taxon>
        <taxon>Cimicomorpha</taxon>
        <taxon>Reduviidae</taxon>
        <taxon>Harpactorinae</taxon>
        <taxon>Harpactorini</taxon>
        <taxon>Rhynocoris</taxon>
    </lineage>
</organism>
<feature type="chain" id="PRO_5043799766" evidence="2">
    <location>
        <begin position="21"/>
        <end position="483"/>
    </location>
</feature>
<gene>
    <name evidence="3" type="ORF">O3M35_006723</name>
</gene>
<evidence type="ECO:0000256" key="1">
    <source>
        <dbReference type="SAM" id="MobiDB-lite"/>
    </source>
</evidence>
<accession>A0AAW1DFA6</accession>
<keyword evidence="2" id="KW-0732">Signal</keyword>
<evidence type="ECO:0000256" key="2">
    <source>
        <dbReference type="SAM" id="SignalP"/>
    </source>
</evidence>
<proteinExistence type="predicted"/>
<evidence type="ECO:0000313" key="4">
    <source>
        <dbReference type="Proteomes" id="UP001461498"/>
    </source>
</evidence>
<sequence length="483" mass="54293">MFLFVCSISWVIIALSYCSAFHNKDVNKICNKLCIKTSKCIKEAIEENKFICNNTDGESQVKCLIFCEKSGGQTMDDSEALDQQIHYTVNSNLNKNHFEQYQNKENKVCNKICIKSSQCKKSKFYNNTKFHCKDRISKEKCFSKCDKNESTPYGQNGNLINGEEMILINNFLNDDNFAEDINSIMHSDLFANEIEDYGDESASNYKRKNLIRVKREMSGKKTKHLTITISIGDSKSNKKAQKKHKNNKTHITNPSPISETPNITGDEENDNPQIVATMPPPRYKPWSPNKPVGTEVYNTNNIPILPPEYQPYPGVYQNVSADNRNYNPGVYQNVSADNRNYNPGVYQNVSADNRNYNPPIHNGPTNSLGDNIGGLFKKFVGNTTKETKVNKTNSEKDNGENINIGESIKDILNAIVRSTTKEETGDNESHNKKAKVQTFSKVGTVGGMIRGGITLLPSGKVNTFWQSQSYDSNNGNGDERSNS</sequence>
<feature type="signal peptide" evidence="2">
    <location>
        <begin position="1"/>
        <end position="20"/>
    </location>
</feature>
<dbReference type="EMBL" id="JAPXFL010000003">
    <property type="protein sequence ID" value="KAK9509396.1"/>
    <property type="molecule type" value="Genomic_DNA"/>
</dbReference>
<evidence type="ECO:0000313" key="3">
    <source>
        <dbReference type="EMBL" id="KAK9509396.1"/>
    </source>
</evidence>
<dbReference type="Proteomes" id="UP001461498">
    <property type="component" value="Unassembled WGS sequence"/>
</dbReference>
<keyword evidence="4" id="KW-1185">Reference proteome</keyword>
<reference evidence="3 4" key="1">
    <citation type="submission" date="2022-12" db="EMBL/GenBank/DDBJ databases">
        <title>Chromosome-level genome assembly of true bugs.</title>
        <authorList>
            <person name="Ma L."/>
            <person name="Li H."/>
        </authorList>
    </citation>
    <scope>NUCLEOTIDE SEQUENCE [LARGE SCALE GENOMIC DNA]</scope>
    <source>
        <strain evidence="3">Lab_2022b</strain>
    </source>
</reference>
<comment type="caution">
    <text evidence="3">The sequence shown here is derived from an EMBL/GenBank/DDBJ whole genome shotgun (WGS) entry which is preliminary data.</text>
</comment>
<protein>
    <submittedName>
        <fullName evidence="3">Uncharacterized protein</fullName>
    </submittedName>
</protein>
<feature type="region of interest" description="Disordered" evidence="1">
    <location>
        <begin position="235"/>
        <end position="271"/>
    </location>
</feature>